<accession>A0ABQ9MRE8</accession>
<evidence type="ECO:0000259" key="2">
    <source>
        <dbReference type="Pfam" id="PF14780"/>
    </source>
</evidence>
<dbReference type="Proteomes" id="UP001174677">
    <property type="component" value="Chromosome 4"/>
</dbReference>
<feature type="compositionally biased region" description="Basic and acidic residues" evidence="1">
    <location>
        <begin position="255"/>
        <end position="287"/>
    </location>
</feature>
<proteinExistence type="predicted"/>
<feature type="region of interest" description="Disordered" evidence="1">
    <location>
        <begin position="255"/>
        <end position="333"/>
    </location>
</feature>
<gene>
    <name evidence="3" type="ORF">P3X46_006673</name>
</gene>
<evidence type="ECO:0000313" key="3">
    <source>
        <dbReference type="EMBL" id="KAJ9182711.1"/>
    </source>
</evidence>
<evidence type="ECO:0000256" key="1">
    <source>
        <dbReference type="SAM" id="MobiDB-lite"/>
    </source>
</evidence>
<feature type="domain" description="Nucleolus and neural progenitor protein-like N-terminal" evidence="2">
    <location>
        <begin position="4"/>
        <end position="164"/>
    </location>
</feature>
<dbReference type="PANTHER" id="PTHR34786">
    <property type="entry name" value="OS09G0504900 PROTEIN"/>
    <property type="match status" value="1"/>
</dbReference>
<dbReference type="Pfam" id="PF14780">
    <property type="entry name" value="NEPRO_N"/>
    <property type="match status" value="1"/>
</dbReference>
<name>A0ABQ9MRE8_HEVBR</name>
<organism evidence="3 4">
    <name type="scientific">Hevea brasiliensis</name>
    <name type="common">Para rubber tree</name>
    <name type="synonym">Siphonia brasiliensis</name>
    <dbReference type="NCBI Taxonomy" id="3981"/>
    <lineage>
        <taxon>Eukaryota</taxon>
        <taxon>Viridiplantae</taxon>
        <taxon>Streptophyta</taxon>
        <taxon>Embryophyta</taxon>
        <taxon>Tracheophyta</taxon>
        <taxon>Spermatophyta</taxon>
        <taxon>Magnoliopsida</taxon>
        <taxon>eudicotyledons</taxon>
        <taxon>Gunneridae</taxon>
        <taxon>Pentapetalae</taxon>
        <taxon>rosids</taxon>
        <taxon>fabids</taxon>
        <taxon>Malpighiales</taxon>
        <taxon>Euphorbiaceae</taxon>
        <taxon>Crotonoideae</taxon>
        <taxon>Micrandreae</taxon>
        <taxon>Hevea</taxon>
    </lineage>
</organism>
<dbReference type="InterPro" id="IPR027951">
    <property type="entry name" value="Nepro_N"/>
</dbReference>
<reference evidence="3" key="1">
    <citation type="journal article" date="2023" name="Plant Biotechnol. J.">
        <title>Chromosome-level wild Hevea brasiliensis genome provides new tools for genomic-assisted breeding and valuable loci to elevate rubber yield.</title>
        <authorList>
            <person name="Cheng H."/>
            <person name="Song X."/>
            <person name="Hu Y."/>
            <person name="Wu T."/>
            <person name="Yang Q."/>
            <person name="An Z."/>
            <person name="Feng S."/>
            <person name="Deng Z."/>
            <person name="Wu W."/>
            <person name="Zeng X."/>
            <person name="Tu M."/>
            <person name="Wang X."/>
            <person name="Huang H."/>
        </authorList>
    </citation>
    <scope>NUCLEOTIDE SEQUENCE</scope>
    <source>
        <strain evidence="3">MT/VB/25A 57/8</strain>
    </source>
</reference>
<dbReference type="EMBL" id="JARPOI010000004">
    <property type="protein sequence ID" value="KAJ9182711.1"/>
    <property type="molecule type" value="Genomic_DNA"/>
</dbReference>
<evidence type="ECO:0000313" key="4">
    <source>
        <dbReference type="Proteomes" id="UP001174677"/>
    </source>
</evidence>
<sequence length="396" mass="44503">MGTEIESIEERLKSFLAQLKAECGVFERIVYKNKNQHRRSSYFQYLLKVRRDLRLLQSAKLEDILGSCFHVITGRKPQQKVHFLESLKRRKSDCGVPNFMERLLGAARILSQMVELMLKAATEVSTLLARSFFMGFSLTILALLARLRVLVQQILLDVVSVFNMVYSLSQKKQSIKITKEGIEAFREYYPTNKEFVTLECIWERDKFVLLETIQKSEIESQVGVHGDTSIETSALRYKSIESFLGDDSAFEELNEHPAKEGSTYTKEDEKDLFPDPSTERENEKEVEGGFDLGDNPDAGTPDEKLQPEGDLLATSSSSPRSKPLTPKSSARSVTFVSVKRPAPSTAAFISVKRPAISTANITVTDVHSAESEKDSGNKEDSFFNLLTGGSLKDSLF</sequence>
<feature type="compositionally biased region" description="Polar residues" evidence="1">
    <location>
        <begin position="313"/>
        <end position="333"/>
    </location>
</feature>
<protein>
    <recommendedName>
        <fullName evidence="2">Nucleolus and neural progenitor protein-like N-terminal domain-containing protein</fullName>
    </recommendedName>
</protein>
<comment type="caution">
    <text evidence="3">The sequence shown here is derived from an EMBL/GenBank/DDBJ whole genome shotgun (WGS) entry which is preliminary data.</text>
</comment>
<dbReference type="PANTHER" id="PTHR34786:SF1">
    <property type="entry name" value="OS09G0504900 PROTEIN"/>
    <property type="match status" value="1"/>
</dbReference>
<keyword evidence="4" id="KW-1185">Reference proteome</keyword>